<feature type="transmembrane region" description="Helical" evidence="6">
    <location>
        <begin position="174"/>
        <end position="194"/>
    </location>
</feature>
<proteinExistence type="predicted"/>
<dbReference type="AlphaFoldDB" id="A0A2U8DU74"/>
<dbReference type="Pfam" id="PF06779">
    <property type="entry name" value="MFS_4"/>
    <property type="match status" value="1"/>
</dbReference>
<dbReference type="Gene3D" id="1.20.1250.20">
    <property type="entry name" value="MFS general substrate transporter like domains"/>
    <property type="match status" value="2"/>
</dbReference>
<evidence type="ECO:0000313" key="9">
    <source>
        <dbReference type="Proteomes" id="UP000244910"/>
    </source>
</evidence>
<keyword evidence="3 6" id="KW-0812">Transmembrane</keyword>
<evidence type="ECO:0000256" key="5">
    <source>
        <dbReference type="ARBA" id="ARBA00023136"/>
    </source>
</evidence>
<feature type="domain" description="Major facilitator superfamily (MFS) profile" evidence="7">
    <location>
        <begin position="16"/>
        <end position="393"/>
    </location>
</feature>
<dbReference type="EMBL" id="CP020953">
    <property type="protein sequence ID" value="AWI06190.1"/>
    <property type="molecule type" value="Genomic_DNA"/>
</dbReference>
<evidence type="ECO:0000256" key="2">
    <source>
        <dbReference type="ARBA" id="ARBA00022448"/>
    </source>
</evidence>
<feature type="transmembrane region" description="Helical" evidence="6">
    <location>
        <begin position="280"/>
        <end position="298"/>
    </location>
</feature>
<evidence type="ECO:0000259" key="7">
    <source>
        <dbReference type="PROSITE" id="PS50850"/>
    </source>
</evidence>
<reference evidence="9" key="1">
    <citation type="submission" date="2017-04" db="EMBL/GenBank/DDBJ databases">
        <authorList>
            <person name="Song Y."/>
            <person name="Cho B.-K."/>
        </authorList>
    </citation>
    <scope>NUCLEOTIDE SEQUENCE [LARGE SCALE GENOMIC DNA]</scope>
    <source>
        <strain evidence="9">SL1</strain>
    </source>
</reference>
<sequence>MNNKNTEQNVDFWLFSLTGLLLVLTTSGFARMAYGAVLPYMQASMNLSISQTGLVGTVMFLGYLLTVGLSGVLALRWGAKAVLLNGGFLVLVAMIGNSVSSYFWMICLFMFLSGAGSSLVFTPLMSIVIGRFPQKRGMALGILLSGAGIGMLLSGFMIPLLIKHFPSLGWRAVWMFFSVVSLIVLIIASVVLKNPDVMQKSKIEKKPQWLENKELIKIAVLYFFLGLAYLIPNLYQTSFMLNKGFSNEVAGLVYAIAGIFSIVGGPLWGIISDKIGAQKTLLLAWCFAVVGDLLPIVLTNITGFIISSIIWGSSIGGIVTLIQVKGSEQVPPKYVSAAIGFISIFYAIGQALGPGVSGWIIDHIGNFAGAYGFGAIVYFLGILLTLKLKNKEASR</sequence>
<feature type="transmembrane region" description="Helical" evidence="6">
    <location>
        <begin position="364"/>
        <end position="386"/>
    </location>
</feature>
<dbReference type="SUPFAM" id="SSF103473">
    <property type="entry name" value="MFS general substrate transporter"/>
    <property type="match status" value="1"/>
</dbReference>
<dbReference type="OrthoDB" id="85643at2"/>
<feature type="transmembrane region" description="Helical" evidence="6">
    <location>
        <begin position="54"/>
        <end position="74"/>
    </location>
</feature>
<dbReference type="RefSeq" id="WP_032077360.1">
    <property type="nucleotide sequence ID" value="NZ_CP020953.1"/>
</dbReference>
<feature type="transmembrane region" description="Helical" evidence="6">
    <location>
        <begin position="12"/>
        <end position="34"/>
    </location>
</feature>
<evidence type="ECO:0000256" key="3">
    <source>
        <dbReference type="ARBA" id="ARBA00022692"/>
    </source>
</evidence>
<name>A0A2U8DU74_9CLOT</name>
<keyword evidence="2" id="KW-0813">Transport</keyword>
<dbReference type="PROSITE" id="PS50850">
    <property type="entry name" value="MFS"/>
    <property type="match status" value="1"/>
</dbReference>
<accession>A0A2U8DU74</accession>
<dbReference type="PANTHER" id="PTHR23537:SF1">
    <property type="entry name" value="SUGAR TRANSPORTER"/>
    <property type="match status" value="1"/>
</dbReference>
<keyword evidence="5 6" id="KW-0472">Membrane</keyword>
<dbReference type="KEGG" id="cdrk:B9W14_17320"/>
<feature type="transmembrane region" description="Helical" evidence="6">
    <location>
        <begin position="304"/>
        <end position="322"/>
    </location>
</feature>
<feature type="transmembrane region" description="Helical" evidence="6">
    <location>
        <begin position="252"/>
        <end position="271"/>
    </location>
</feature>
<feature type="transmembrane region" description="Helical" evidence="6">
    <location>
        <begin position="81"/>
        <end position="96"/>
    </location>
</feature>
<comment type="subcellular location">
    <subcellularLocation>
        <location evidence="1">Cell membrane</location>
        <topology evidence="1">Multi-pass membrane protein</topology>
    </subcellularLocation>
</comment>
<feature type="transmembrane region" description="Helical" evidence="6">
    <location>
        <begin position="334"/>
        <end position="352"/>
    </location>
</feature>
<feature type="transmembrane region" description="Helical" evidence="6">
    <location>
        <begin position="140"/>
        <end position="162"/>
    </location>
</feature>
<dbReference type="GO" id="GO:0022857">
    <property type="term" value="F:transmembrane transporter activity"/>
    <property type="evidence" value="ECO:0007669"/>
    <property type="project" value="InterPro"/>
</dbReference>
<evidence type="ECO:0000256" key="6">
    <source>
        <dbReference type="SAM" id="Phobius"/>
    </source>
</evidence>
<keyword evidence="4 6" id="KW-1133">Transmembrane helix</keyword>
<dbReference type="InterPro" id="IPR020846">
    <property type="entry name" value="MFS_dom"/>
</dbReference>
<dbReference type="Proteomes" id="UP000244910">
    <property type="component" value="Chromosome"/>
</dbReference>
<protein>
    <submittedName>
        <fullName evidence="8">MFS transporter</fullName>
    </submittedName>
</protein>
<dbReference type="PANTHER" id="PTHR23537">
    <property type="match status" value="1"/>
</dbReference>
<evidence type="ECO:0000313" key="8">
    <source>
        <dbReference type="EMBL" id="AWI06190.1"/>
    </source>
</evidence>
<dbReference type="GO" id="GO:0005886">
    <property type="term" value="C:plasma membrane"/>
    <property type="evidence" value="ECO:0007669"/>
    <property type="project" value="UniProtKB-SubCell"/>
</dbReference>
<keyword evidence="9" id="KW-1185">Reference proteome</keyword>
<evidence type="ECO:0000256" key="4">
    <source>
        <dbReference type="ARBA" id="ARBA00022989"/>
    </source>
</evidence>
<evidence type="ECO:0000256" key="1">
    <source>
        <dbReference type="ARBA" id="ARBA00004651"/>
    </source>
</evidence>
<gene>
    <name evidence="8" type="ORF">B9W14_17320</name>
</gene>
<dbReference type="InterPro" id="IPR036259">
    <property type="entry name" value="MFS_trans_sf"/>
</dbReference>
<dbReference type="InterPro" id="IPR010645">
    <property type="entry name" value="MFS_4"/>
</dbReference>
<feature type="transmembrane region" description="Helical" evidence="6">
    <location>
        <begin position="215"/>
        <end position="232"/>
    </location>
</feature>
<organism evidence="8 9">
    <name type="scientific">Clostridium drakei</name>
    <dbReference type="NCBI Taxonomy" id="332101"/>
    <lineage>
        <taxon>Bacteria</taxon>
        <taxon>Bacillati</taxon>
        <taxon>Bacillota</taxon>
        <taxon>Clostridia</taxon>
        <taxon>Eubacteriales</taxon>
        <taxon>Clostridiaceae</taxon>
        <taxon>Clostridium</taxon>
    </lineage>
</organism>
<feature type="transmembrane region" description="Helical" evidence="6">
    <location>
        <begin position="102"/>
        <end position="128"/>
    </location>
</feature>